<sequence>MPEHPLSLSAGCVLDLGPAEVVACAAASGYDLAGVRLADPRAQRDAVARALARHPVDLLDVEVVRLGAGPLTDHDRALAETAADLGARFLLTVSDEPDEDVTTARVAELASLLDGAPTRVALEPMRFTGVRSRAAAERVARAAGVTVLLDPLHLHRAGDDPARPADPALTGYAQLTDVADPATTPDDLDALVREARHDRVPPGEGGLDLHAFVAALPPDVPLAVEVQSDRLAASTAPLERALMLRRAAHPFRGGTP</sequence>
<dbReference type="InterPro" id="IPR050312">
    <property type="entry name" value="IolE/XylAMocC-like"/>
</dbReference>
<name>A0ABV9ZMN1_9PSEU</name>
<dbReference type="Proteomes" id="UP001596175">
    <property type="component" value="Unassembled WGS sequence"/>
</dbReference>
<dbReference type="InterPro" id="IPR036237">
    <property type="entry name" value="Xyl_isomerase-like_sf"/>
</dbReference>
<dbReference type="Gene3D" id="3.20.20.150">
    <property type="entry name" value="Divalent-metal-dependent TIM barrel enzymes"/>
    <property type="match status" value="1"/>
</dbReference>
<dbReference type="EMBL" id="JBHSKG010000017">
    <property type="protein sequence ID" value="MFC5141699.1"/>
    <property type="molecule type" value="Genomic_DNA"/>
</dbReference>
<feature type="domain" description="Xylose isomerase-like TIM barrel" evidence="1">
    <location>
        <begin position="25"/>
        <end position="230"/>
    </location>
</feature>
<reference evidence="3" key="1">
    <citation type="journal article" date="2019" name="Int. J. Syst. Evol. Microbiol.">
        <title>The Global Catalogue of Microorganisms (GCM) 10K type strain sequencing project: providing services to taxonomists for standard genome sequencing and annotation.</title>
        <authorList>
            <consortium name="The Broad Institute Genomics Platform"/>
            <consortium name="The Broad Institute Genome Sequencing Center for Infectious Disease"/>
            <person name="Wu L."/>
            <person name="Ma J."/>
        </authorList>
    </citation>
    <scope>NUCLEOTIDE SEQUENCE [LARGE SCALE GENOMIC DNA]</scope>
    <source>
        <strain evidence="3">XZYJ18</strain>
    </source>
</reference>
<keyword evidence="2" id="KW-0413">Isomerase</keyword>
<comment type="caution">
    <text evidence="2">The sequence shown here is derived from an EMBL/GenBank/DDBJ whole genome shotgun (WGS) entry which is preliminary data.</text>
</comment>
<gene>
    <name evidence="2" type="ORF">ACFPK1_25915</name>
</gene>
<dbReference type="GO" id="GO:0016853">
    <property type="term" value="F:isomerase activity"/>
    <property type="evidence" value="ECO:0007669"/>
    <property type="project" value="UniProtKB-KW"/>
</dbReference>
<organism evidence="2 3">
    <name type="scientific">Actinomycetospora rhizophila</name>
    <dbReference type="NCBI Taxonomy" id="1416876"/>
    <lineage>
        <taxon>Bacteria</taxon>
        <taxon>Bacillati</taxon>
        <taxon>Actinomycetota</taxon>
        <taxon>Actinomycetes</taxon>
        <taxon>Pseudonocardiales</taxon>
        <taxon>Pseudonocardiaceae</taxon>
        <taxon>Actinomycetospora</taxon>
    </lineage>
</organism>
<dbReference type="SUPFAM" id="SSF51658">
    <property type="entry name" value="Xylose isomerase-like"/>
    <property type="match status" value="1"/>
</dbReference>
<dbReference type="Pfam" id="PF01261">
    <property type="entry name" value="AP_endonuc_2"/>
    <property type="match status" value="1"/>
</dbReference>
<dbReference type="RefSeq" id="WP_378023835.1">
    <property type="nucleotide sequence ID" value="NZ_JBHSKG010000017.1"/>
</dbReference>
<protein>
    <submittedName>
        <fullName evidence="2">Sugar phosphate isomerase/epimerase family protein</fullName>
    </submittedName>
</protein>
<dbReference type="InterPro" id="IPR013022">
    <property type="entry name" value="Xyl_isomerase-like_TIM-brl"/>
</dbReference>
<accession>A0ABV9ZMN1</accession>
<evidence type="ECO:0000259" key="1">
    <source>
        <dbReference type="Pfam" id="PF01261"/>
    </source>
</evidence>
<evidence type="ECO:0000313" key="3">
    <source>
        <dbReference type="Proteomes" id="UP001596175"/>
    </source>
</evidence>
<evidence type="ECO:0000313" key="2">
    <source>
        <dbReference type="EMBL" id="MFC5141699.1"/>
    </source>
</evidence>
<proteinExistence type="predicted"/>
<dbReference type="PANTHER" id="PTHR12110:SF48">
    <property type="entry name" value="BLL3656 PROTEIN"/>
    <property type="match status" value="1"/>
</dbReference>
<dbReference type="PANTHER" id="PTHR12110">
    <property type="entry name" value="HYDROXYPYRUVATE ISOMERASE"/>
    <property type="match status" value="1"/>
</dbReference>
<keyword evidence="3" id="KW-1185">Reference proteome</keyword>